<evidence type="ECO:0000313" key="1">
    <source>
        <dbReference type="EMBL" id="KKS07650.1"/>
    </source>
</evidence>
<evidence type="ECO:0000313" key="2">
    <source>
        <dbReference type="Proteomes" id="UP000034544"/>
    </source>
</evidence>
<proteinExistence type="predicted"/>
<dbReference type="Proteomes" id="UP000034544">
    <property type="component" value="Unassembled WGS sequence"/>
</dbReference>
<sequence length="101" mass="11574">MGTITIVDQALYRNTVTRLSREVPLAERECFAFFAVQLAKLHKRCGVERIEEILSSKFDIFQPLVTAHESLLNMTYSSCGTTTQKNMRVLVEMLRKGTVKY</sequence>
<gene>
    <name evidence="1" type="ORF">UU59_C0004G0040</name>
</gene>
<reference evidence="1 2" key="1">
    <citation type="journal article" date="2015" name="Nature">
        <title>rRNA introns, odd ribosomes, and small enigmatic genomes across a large radiation of phyla.</title>
        <authorList>
            <person name="Brown C.T."/>
            <person name="Hug L.A."/>
            <person name="Thomas B.C."/>
            <person name="Sharon I."/>
            <person name="Castelle C.J."/>
            <person name="Singh A."/>
            <person name="Wilkins M.J."/>
            <person name="Williams K.H."/>
            <person name="Banfield J.F."/>
        </authorList>
    </citation>
    <scope>NUCLEOTIDE SEQUENCE [LARGE SCALE GENOMIC DNA]</scope>
</reference>
<organism evidence="1 2">
    <name type="scientific">candidate division WWE3 bacterium GW2011_GWE1_41_27</name>
    <dbReference type="NCBI Taxonomy" id="1619131"/>
    <lineage>
        <taxon>Bacteria</taxon>
        <taxon>Katanobacteria</taxon>
    </lineage>
</organism>
<accession>A0A0G0W400</accession>
<comment type="caution">
    <text evidence="1">The sequence shown here is derived from an EMBL/GenBank/DDBJ whole genome shotgun (WGS) entry which is preliminary data.</text>
</comment>
<name>A0A0G0W400_UNCKA</name>
<dbReference type="AlphaFoldDB" id="A0A0G0W400"/>
<protein>
    <submittedName>
        <fullName evidence="1">Uncharacterized protein</fullName>
    </submittedName>
</protein>
<dbReference type="EMBL" id="LCBF01000004">
    <property type="protein sequence ID" value="KKS07650.1"/>
    <property type="molecule type" value="Genomic_DNA"/>
</dbReference>